<evidence type="ECO:0000313" key="4">
    <source>
        <dbReference type="Proteomes" id="UP000018320"/>
    </source>
</evidence>
<evidence type="ECO:0000313" key="3">
    <source>
        <dbReference type="EMBL" id="ESU36751.1"/>
    </source>
</evidence>
<dbReference type="PANTHER" id="PTHR23159">
    <property type="entry name" value="CENTROSOMAL PROTEIN 2"/>
    <property type="match status" value="1"/>
</dbReference>
<dbReference type="VEuPathDB" id="GiardiaDB:GL50581_2364"/>
<dbReference type="Proteomes" id="UP000018320">
    <property type="component" value="Unassembled WGS sequence"/>
</dbReference>
<protein>
    <submittedName>
        <fullName evidence="3">Uncharacterized protein</fullName>
    </submittedName>
</protein>
<organism evidence="3 4">
    <name type="scientific">Giardia intestinalis</name>
    <name type="common">Giardia lamblia</name>
    <dbReference type="NCBI Taxonomy" id="5741"/>
    <lineage>
        <taxon>Eukaryota</taxon>
        <taxon>Metamonada</taxon>
        <taxon>Diplomonadida</taxon>
        <taxon>Hexamitidae</taxon>
        <taxon>Giardiinae</taxon>
        <taxon>Giardia</taxon>
    </lineage>
</organism>
<feature type="compositionally biased region" description="Polar residues" evidence="2">
    <location>
        <begin position="231"/>
        <end position="240"/>
    </location>
</feature>
<dbReference type="AlphaFoldDB" id="V6TD68"/>
<name>V6TD68_GIAIN</name>
<feature type="region of interest" description="Disordered" evidence="2">
    <location>
        <begin position="231"/>
        <end position="256"/>
    </location>
</feature>
<dbReference type="PANTHER" id="PTHR23159:SF31">
    <property type="entry name" value="CENTROSOME-ASSOCIATED PROTEIN CEP250 ISOFORM X1"/>
    <property type="match status" value="1"/>
</dbReference>
<sequence>MVGGELHDSDVKGKKTGGVGAYMRPNLSLVANIDLQTDPSGSYQQFQVRQFDDEVDRLLQEDLSVYRDQAVKQLLHEGVNVSAALDSDCSSRFDDDLSRSRSIINTLTDSAAETNDGAHVYLDFLTDDQEQGLDEAYQYNSAAAEEKLLSAGMPKNRNRIIDALYASGPDVDLGKTESDNSLGAIERIYNYAHALKLICQKLRDKNRALERQLHDAHQYITQLKTEIESVKGSSGSETTFAHSSHPGAPPAPPDASQFYRDSYNSLLEKHKQLAADFEALRAVADVTQESAGTPSTCRGQGSSGLLGPRISKPSSVISSIDHQPIQLFRSEAPNLPERIPSHSSASISGSGGVTDLLATERVLSSANSPLTTCSPAEVAKCDYKQVVRNEIEIARLKLKIKTLTDEHDITLGVYKDKLSQTNKKNQTLSENVTALTETCAQYEKRLGNVKEIMKEMDSVKSNFNDLLSDYNQKCTQCDLLAKESEGLRVSLQHALSEGEKSRQECIRLSQGETEQSLVIEDKAKQVKELEEQLQLAHKELDENASKIEQLNTMTLTLQQQIREHSHQAKQAANLHAIEVTNLLKSIEQLSSDVEHRNLFIYNMLILSTEAVHYTKKVVAQGTSSSFLLEPIDIGVLLSKRFNMSPHAFNPSILFNIESGSAAQQTSRVKRLNNGYMIPPISDAILNIFTEMIAALGSYGGGEGATNLNSRAQSEIQRVRKDCDDRLRVLMTELNEAKRFVAESAGREQGLSVALGKVKAMYRSVNEQLVEAQRRAEEATYRVDELNKLRAAEQQAFTTKLKKVLENCRE</sequence>
<evidence type="ECO:0000256" key="2">
    <source>
        <dbReference type="SAM" id="MobiDB-lite"/>
    </source>
</evidence>
<dbReference type="EMBL" id="AHGT01000040">
    <property type="protein sequence ID" value="ESU36751.1"/>
    <property type="molecule type" value="Genomic_DNA"/>
</dbReference>
<comment type="caution">
    <text evidence="3">The sequence shown here is derived from an EMBL/GenBank/DDBJ whole genome shotgun (WGS) entry which is preliminary data.</text>
</comment>
<keyword evidence="1" id="KW-0175">Coiled coil</keyword>
<feature type="coiled-coil region" evidence="1">
    <location>
        <begin position="386"/>
        <end position="445"/>
    </location>
</feature>
<reference evidence="4" key="1">
    <citation type="submission" date="2012-02" db="EMBL/GenBank/DDBJ databases">
        <title>Genome sequencing of Giardia lamblia Genotypes A2 and B isolates (DH and GS) and comparative analysis with the genomes of Genotypes A1 and E (WB and Pig).</title>
        <authorList>
            <person name="Adam R."/>
            <person name="Dahlstrom E."/>
            <person name="Martens C."/>
            <person name="Bruno D."/>
            <person name="Barbian K."/>
            <person name="Porcella S.F."/>
            <person name="Nash T."/>
        </authorList>
    </citation>
    <scope>NUCLEOTIDE SEQUENCE</scope>
    <source>
        <strain evidence="4">DH</strain>
    </source>
</reference>
<dbReference type="VEuPathDB" id="GiardiaDB:QR46_2196"/>
<evidence type="ECO:0000256" key="1">
    <source>
        <dbReference type="SAM" id="Coils"/>
    </source>
</evidence>
<feature type="coiled-coil region" evidence="1">
    <location>
        <begin position="519"/>
        <end position="550"/>
    </location>
</feature>
<feature type="coiled-coil region" evidence="1">
    <location>
        <begin position="192"/>
        <end position="226"/>
    </location>
</feature>
<dbReference type="VEuPathDB" id="GiardiaDB:GL50803_0014864"/>
<accession>V6TD68</accession>
<proteinExistence type="predicted"/>
<gene>
    <name evidence="3" type="ORF">DHA2_14864</name>
</gene>
<dbReference type="VEuPathDB" id="GiardiaDB:DHA2_14864"/>
<feature type="coiled-coil region" evidence="1">
    <location>
        <begin position="761"/>
        <end position="788"/>
    </location>
</feature>
<reference evidence="3 4" key="2">
    <citation type="journal article" date="2013" name="Genome Biol. Evol.">
        <title>Genome sequencing of Giardia lamblia genotypes A2 and B isolates (DH and GS) and comparative analysis with the genomes of genotypes A1 and E (WB and Pig).</title>
        <authorList>
            <person name="Adam R.D."/>
            <person name="Dahlstrom E.W."/>
            <person name="Martens C.A."/>
            <person name="Bruno D.P."/>
            <person name="Barbian K.D."/>
            <person name="Ricklefs S.M."/>
            <person name="Hernandez M.M."/>
            <person name="Narla N.P."/>
            <person name="Patel R.B."/>
            <person name="Porcella S.F."/>
            <person name="Nash T.E."/>
        </authorList>
    </citation>
    <scope>NUCLEOTIDE SEQUENCE [LARGE SCALE GENOMIC DNA]</scope>
    <source>
        <strain evidence="3 4">DH</strain>
    </source>
</reference>